<dbReference type="InterPro" id="IPR001789">
    <property type="entry name" value="Sig_transdc_resp-reg_receiver"/>
</dbReference>
<dbReference type="RefSeq" id="WP_140588757.1">
    <property type="nucleotide sequence ID" value="NZ_VFWZ01000001.1"/>
</dbReference>
<dbReference type="Gene3D" id="2.40.50.1020">
    <property type="entry name" value="LytTr DNA-binding domain"/>
    <property type="match status" value="1"/>
</dbReference>
<dbReference type="PROSITE" id="PS50930">
    <property type="entry name" value="HTH_LYTTR"/>
    <property type="match status" value="1"/>
</dbReference>
<dbReference type="GO" id="GO:0003677">
    <property type="term" value="F:DNA binding"/>
    <property type="evidence" value="ECO:0007669"/>
    <property type="project" value="InterPro"/>
</dbReference>
<feature type="modified residue" description="4-aspartylphosphate" evidence="1">
    <location>
        <position position="54"/>
    </location>
</feature>
<organism evidence="4 5">
    <name type="scientific">Aquimarina algicola</name>
    <dbReference type="NCBI Taxonomy" id="2589995"/>
    <lineage>
        <taxon>Bacteria</taxon>
        <taxon>Pseudomonadati</taxon>
        <taxon>Bacteroidota</taxon>
        <taxon>Flavobacteriia</taxon>
        <taxon>Flavobacteriales</taxon>
        <taxon>Flavobacteriaceae</taxon>
        <taxon>Aquimarina</taxon>
    </lineage>
</organism>
<dbReference type="SUPFAM" id="SSF52172">
    <property type="entry name" value="CheY-like"/>
    <property type="match status" value="1"/>
</dbReference>
<keyword evidence="5" id="KW-1185">Reference proteome</keyword>
<dbReference type="Pfam" id="PF04397">
    <property type="entry name" value="LytTR"/>
    <property type="match status" value="1"/>
</dbReference>
<feature type="domain" description="HTH LytTR-type" evidence="3">
    <location>
        <begin position="144"/>
        <end position="250"/>
    </location>
</feature>
<evidence type="ECO:0000259" key="2">
    <source>
        <dbReference type="PROSITE" id="PS50110"/>
    </source>
</evidence>
<dbReference type="OrthoDB" id="2168082at2"/>
<dbReference type="SMART" id="SM00850">
    <property type="entry name" value="LytTR"/>
    <property type="match status" value="1"/>
</dbReference>
<comment type="caution">
    <text evidence="4">The sequence shown here is derived from an EMBL/GenBank/DDBJ whole genome shotgun (WGS) entry which is preliminary data.</text>
</comment>
<keyword evidence="1" id="KW-0597">Phosphoprotein</keyword>
<dbReference type="PROSITE" id="PS50110">
    <property type="entry name" value="RESPONSE_REGULATORY"/>
    <property type="match status" value="1"/>
</dbReference>
<evidence type="ECO:0000313" key="4">
    <source>
        <dbReference type="EMBL" id="TPN88835.1"/>
    </source>
</evidence>
<dbReference type="InterPro" id="IPR007492">
    <property type="entry name" value="LytTR_DNA-bd_dom"/>
</dbReference>
<gene>
    <name evidence="4" type="ORF">FHK87_01070</name>
</gene>
<dbReference type="EMBL" id="VFWZ01000001">
    <property type="protein sequence ID" value="TPN88835.1"/>
    <property type="molecule type" value="Genomic_DNA"/>
</dbReference>
<accession>A0A504JKG0</accession>
<dbReference type="Gene3D" id="3.40.50.2300">
    <property type="match status" value="1"/>
</dbReference>
<dbReference type="Proteomes" id="UP000315540">
    <property type="component" value="Unassembled WGS sequence"/>
</dbReference>
<dbReference type="InterPro" id="IPR011006">
    <property type="entry name" value="CheY-like_superfamily"/>
</dbReference>
<dbReference type="SMART" id="SM00448">
    <property type="entry name" value="REC"/>
    <property type="match status" value="1"/>
</dbReference>
<name>A0A504JKG0_9FLAO</name>
<dbReference type="InterPro" id="IPR046947">
    <property type="entry name" value="LytR-like"/>
</dbReference>
<protein>
    <submittedName>
        <fullName evidence="4">Response regulator transcription factor</fullName>
    </submittedName>
</protein>
<evidence type="ECO:0000256" key="1">
    <source>
        <dbReference type="PROSITE-ProRule" id="PRU00169"/>
    </source>
</evidence>
<reference evidence="4 5" key="1">
    <citation type="submission" date="2019-06" db="EMBL/GenBank/DDBJ databases">
        <authorList>
            <person name="Meng X."/>
        </authorList>
    </citation>
    <scope>NUCLEOTIDE SEQUENCE [LARGE SCALE GENOMIC DNA]</scope>
    <source>
        <strain evidence="4 5">M625</strain>
    </source>
</reference>
<evidence type="ECO:0000313" key="5">
    <source>
        <dbReference type="Proteomes" id="UP000315540"/>
    </source>
</evidence>
<dbReference type="AlphaFoldDB" id="A0A504JKG0"/>
<dbReference type="GO" id="GO:0000156">
    <property type="term" value="F:phosphorelay response regulator activity"/>
    <property type="evidence" value="ECO:0007669"/>
    <property type="project" value="InterPro"/>
</dbReference>
<sequence length="250" mass="29013">MNILIIEDETPAFKKLFAYVTESLKSDFEYTHTRSVNESISYLEKMSYDLILSDIKIIGGMSFDIFNAIEVSTPIIFCTAFDEHLLQAFKTNGIAYILKPYAQKDIDEALNKYQSLFHKKFNEKDFFQQFKVVIEQKNSYKKRFAIKKPEGIKLVNTEDVCYIEACGDFCKFKDTNAELHSISKSIGLLCSELNPEHFFRINRSYIVNITFIEKIVSYSKNRLSIKVKGLSNSLITSTATTKDFRQWIDR</sequence>
<feature type="domain" description="Response regulatory" evidence="2">
    <location>
        <begin position="2"/>
        <end position="114"/>
    </location>
</feature>
<proteinExistence type="predicted"/>
<dbReference type="PANTHER" id="PTHR37299:SF1">
    <property type="entry name" value="STAGE 0 SPORULATION PROTEIN A HOMOLOG"/>
    <property type="match status" value="1"/>
</dbReference>
<dbReference type="PANTHER" id="PTHR37299">
    <property type="entry name" value="TRANSCRIPTIONAL REGULATOR-RELATED"/>
    <property type="match status" value="1"/>
</dbReference>
<evidence type="ECO:0000259" key="3">
    <source>
        <dbReference type="PROSITE" id="PS50930"/>
    </source>
</evidence>
<dbReference type="Pfam" id="PF00072">
    <property type="entry name" value="Response_reg"/>
    <property type="match status" value="1"/>
</dbReference>